<feature type="domain" description="Ig-like" evidence="9">
    <location>
        <begin position="22"/>
        <end position="114"/>
    </location>
</feature>
<reference evidence="10" key="2">
    <citation type="submission" date="2025-09" db="UniProtKB">
        <authorList>
            <consortium name="Ensembl"/>
        </authorList>
    </citation>
    <scope>IDENTIFICATION</scope>
</reference>
<sequence>MERQLTALSVILSIQFYCNCQIKVDQSPPSLTRSEGEISILTCSYSGTVSYVHWYRQSPGESPAFLLSLYEDGNVTQGPNFIAELLKRERRSHLHIDISQLTDSAGYFCAVETQ</sequence>
<comment type="subcellular location">
    <subcellularLocation>
        <location evidence="1">Cell membrane</location>
    </subcellularLocation>
</comment>
<keyword evidence="8" id="KW-1279">T cell receptor</keyword>
<dbReference type="InterPro" id="IPR013106">
    <property type="entry name" value="Ig_V-set"/>
</dbReference>
<keyword evidence="8" id="KW-1064">Adaptive immunity</keyword>
<reference evidence="10" key="1">
    <citation type="submission" date="2025-08" db="UniProtKB">
        <authorList>
            <consortium name="Ensembl"/>
        </authorList>
    </citation>
    <scope>IDENTIFICATION</scope>
</reference>
<dbReference type="InterPro" id="IPR036179">
    <property type="entry name" value="Ig-like_dom_sf"/>
</dbReference>
<dbReference type="InterPro" id="IPR051896">
    <property type="entry name" value="TCR_alpha_variable"/>
</dbReference>
<evidence type="ECO:0000313" key="10">
    <source>
        <dbReference type="Ensembl" id="ENSTMTP00000022173.1"/>
    </source>
</evidence>
<evidence type="ECO:0000313" key="11">
    <source>
        <dbReference type="Proteomes" id="UP000472274"/>
    </source>
</evidence>
<comment type="subunit">
    <text evidence="7">Alpha-beta TR is a heterodimer composed of an alpha and beta chain; disulfide-linked. The alpha-beta TR is associated with the transmembrane signaling CD3 coreceptor proteins to form the TR-CD3 (TcR or TCR). The assembly of alpha-beta TR heterodimers with CD3 occurs in the endoplasmic reticulum where a single alpha-beta TR heterodimer associates with one CD3D-CD3E heterodimer, one CD3G-CD3E heterodimer and one CD247 homodimer forming a stable octameric structure. CD3D-CD3E and CD3G-CD3E heterodimers preferentially associate with TR alpha and TR beta chains, respectively. The association of the CD247 homodimer is the last step of TcR assembly in the endoplasmic reticulum and is required for transport to the cell surface.</text>
</comment>
<keyword evidence="2" id="KW-1003">Cell membrane</keyword>
<dbReference type="AlphaFoldDB" id="A0A674JN72"/>
<keyword evidence="5" id="KW-1015">Disulfide bond</keyword>
<dbReference type="PANTHER" id="PTHR19339:SF5">
    <property type="entry name" value="IG-LIKE DOMAIN-CONTAINING PROTEIN"/>
    <property type="match status" value="1"/>
</dbReference>
<keyword evidence="8" id="KW-0391">Immunity</keyword>
<keyword evidence="6" id="KW-0325">Glycoprotein</keyword>
<dbReference type="Gene3D" id="2.60.40.10">
    <property type="entry name" value="Immunoglobulins"/>
    <property type="match status" value="1"/>
</dbReference>
<keyword evidence="3" id="KW-0732">Signal</keyword>
<evidence type="ECO:0000256" key="6">
    <source>
        <dbReference type="ARBA" id="ARBA00023180"/>
    </source>
</evidence>
<dbReference type="Ensembl" id="ENSTMTT00000022963.1">
    <property type="protein sequence ID" value="ENSTMTP00000022173.1"/>
    <property type="gene ID" value="ENSTMTG00000016195.1"/>
</dbReference>
<dbReference type="SMART" id="SM00406">
    <property type="entry name" value="IGv"/>
    <property type="match status" value="1"/>
</dbReference>
<dbReference type="PANTHER" id="PTHR19339">
    <property type="entry name" value="T CELL RECEPTOR ALPHA VARIABLE 39"/>
    <property type="match status" value="1"/>
</dbReference>
<keyword evidence="4" id="KW-0472">Membrane</keyword>
<evidence type="ECO:0000256" key="8">
    <source>
        <dbReference type="ARBA" id="ARBA00043266"/>
    </source>
</evidence>
<dbReference type="PROSITE" id="PS50835">
    <property type="entry name" value="IG_LIKE"/>
    <property type="match status" value="1"/>
</dbReference>
<dbReference type="InterPro" id="IPR013783">
    <property type="entry name" value="Ig-like_fold"/>
</dbReference>
<protein>
    <recommendedName>
        <fullName evidence="9">Ig-like domain-containing protein</fullName>
    </recommendedName>
</protein>
<accession>A0A674JN72</accession>
<dbReference type="GO" id="GO:0042101">
    <property type="term" value="C:T cell receptor complex"/>
    <property type="evidence" value="ECO:0007669"/>
    <property type="project" value="UniProtKB-KW"/>
</dbReference>
<dbReference type="GeneTree" id="ENSGT00940000163224"/>
<name>A0A674JN72_9SAUR</name>
<evidence type="ECO:0000256" key="3">
    <source>
        <dbReference type="ARBA" id="ARBA00022729"/>
    </source>
</evidence>
<dbReference type="InterPro" id="IPR007110">
    <property type="entry name" value="Ig-like_dom"/>
</dbReference>
<proteinExistence type="predicted"/>
<evidence type="ECO:0000256" key="2">
    <source>
        <dbReference type="ARBA" id="ARBA00022475"/>
    </source>
</evidence>
<evidence type="ECO:0000259" key="9">
    <source>
        <dbReference type="PROSITE" id="PS50835"/>
    </source>
</evidence>
<evidence type="ECO:0000256" key="5">
    <source>
        <dbReference type="ARBA" id="ARBA00023157"/>
    </source>
</evidence>
<evidence type="ECO:0000256" key="1">
    <source>
        <dbReference type="ARBA" id="ARBA00004236"/>
    </source>
</evidence>
<evidence type="ECO:0000256" key="7">
    <source>
        <dbReference type="ARBA" id="ARBA00038651"/>
    </source>
</evidence>
<dbReference type="InParanoid" id="A0A674JN72"/>
<keyword evidence="11" id="KW-1185">Reference proteome</keyword>
<dbReference type="Proteomes" id="UP000472274">
    <property type="component" value="Unplaced"/>
</dbReference>
<dbReference type="SUPFAM" id="SSF48726">
    <property type="entry name" value="Immunoglobulin"/>
    <property type="match status" value="1"/>
</dbReference>
<dbReference type="Pfam" id="PF07686">
    <property type="entry name" value="V-set"/>
    <property type="match status" value="1"/>
</dbReference>
<evidence type="ECO:0000256" key="4">
    <source>
        <dbReference type="ARBA" id="ARBA00023136"/>
    </source>
</evidence>
<organism evidence="10 11">
    <name type="scientific">Terrapene triunguis</name>
    <name type="common">Three-toed box turtle</name>
    <dbReference type="NCBI Taxonomy" id="2587831"/>
    <lineage>
        <taxon>Eukaryota</taxon>
        <taxon>Metazoa</taxon>
        <taxon>Chordata</taxon>
        <taxon>Craniata</taxon>
        <taxon>Vertebrata</taxon>
        <taxon>Euteleostomi</taxon>
        <taxon>Archelosauria</taxon>
        <taxon>Testudinata</taxon>
        <taxon>Testudines</taxon>
        <taxon>Cryptodira</taxon>
        <taxon>Durocryptodira</taxon>
        <taxon>Testudinoidea</taxon>
        <taxon>Emydidae</taxon>
        <taxon>Terrapene</taxon>
    </lineage>
</organism>